<gene>
    <name evidence="3" type="ORF">F946_01890</name>
</gene>
<dbReference type="HOGENOM" id="CLU_032460_0_0_6"/>
<evidence type="ECO:0000313" key="3">
    <source>
        <dbReference type="EMBL" id="ENV72415.1"/>
    </source>
</evidence>
<keyword evidence="1" id="KW-0472">Membrane</keyword>
<organism evidence="3 4">
    <name type="scientific">Acinetobacter johnsonii ANC 3681</name>
    <dbReference type="NCBI Taxonomy" id="1217662"/>
    <lineage>
        <taxon>Bacteria</taxon>
        <taxon>Pseudomonadati</taxon>
        <taxon>Pseudomonadota</taxon>
        <taxon>Gammaproteobacteria</taxon>
        <taxon>Moraxellales</taxon>
        <taxon>Moraxellaceae</taxon>
        <taxon>Acinetobacter</taxon>
    </lineage>
</organism>
<evidence type="ECO:0008006" key="5">
    <source>
        <dbReference type="Google" id="ProtNLM"/>
    </source>
</evidence>
<dbReference type="PATRIC" id="fig|1217662.4.peg.1831"/>
<reference evidence="3 4" key="1">
    <citation type="submission" date="2013-02" db="EMBL/GenBank/DDBJ databases">
        <title>The Genome Sequence of Acinetobacter johnsonii ANC 3681.</title>
        <authorList>
            <consortium name="The Broad Institute Genome Sequencing Platform"/>
            <consortium name="The Broad Institute Genome Sequencing Center for Infectious Disease"/>
            <person name="Cerqueira G."/>
            <person name="Feldgarden M."/>
            <person name="Courvalin P."/>
            <person name="Perichon B."/>
            <person name="Grillot-Courvalin C."/>
            <person name="Clermont D."/>
            <person name="Rocha E."/>
            <person name="Yoon E.-J."/>
            <person name="Nemec A."/>
            <person name="Walker B."/>
            <person name="Young S.K."/>
            <person name="Zeng Q."/>
            <person name="Gargeya S."/>
            <person name="Fitzgerald M."/>
            <person name="Haas B."/>
            <person name="Abouelleil A."/>
            <person name="Alvarado L."/>
            <person name="Arachchi H.M."/>
            <person name="Berlin A.M."/>
            <person name="Chapman S.B."/>
            <person name="Dewar J."/>
            <person name="Goldberg J."/>
            <person name="Griggs A."/>
            <person name="Gujja S."/>
            <person name="Hansen M."/>
            <person name="Howarth C."/>
            <person name="Imamovic A."/>
            <person name="Larimer J."/>
            <person name="McCowan C."/>
            <person name="Murphy C."/>
            <person name="Neiman D."/>
            <person name="Pearson M."/>
            <person name="Priest M."/>
            <person name="Roberts A."/>
            <person name="Saif S."/>
            <person name="Shea T."/>
            <person name="Sisk P."/>
            <person name="Sykes S."/>
            <person name="Wortman J."/>
            <person name="Nusbaum C."/>
            <person name="Birren B."/>
        </authorList>
    </citation>
    <scope>NUCLEOTIDE SEQUENCE [LARGE SCALE GENOMIC DNA]</scope>
    <source>
        <strain evidence="3 4">ANC 3681</strain>
    </source>
</reference>
<evidence type="ECO:0000313" key="4">
    <source>
        <dbReference type="Proteomes" id="UP000018444"/>
    </source>
</evidence>
<dbReference type="PROSITE" id="PS51257">
    <property type="entry name" value="PROKAR_LIPOPROTEIN"/>
    <property type="match status" value="1"/>
</dbReference>
<feature type="transmembrane region" description="Helical" evidence="1">
    <location>
        <begin position="573"/>
        <end position="595"/>
    </location>
</feature>
<accession>N9CVF5</accession>
<feature type="chain" id="PRO_5004140356" description="Cyclic di-GMP-binding protein" evidence="2">
    <location>
        <begin position="28"/>
        <end position="607"/>
    </location>
</feature>
<dbReference type="GeneID" id="56339068"/>
<comment type="caution">
    <text evidence="3">The sequence shown here is derived from an EMBL/GenBank/DDBJ whole genome shotgun (WGS) entry which is preliminary data.</text>
</comment>
<evidence type="ECO:0000256" key="1">
    <source>
        <dbReference type="SAM" id="Phobius"/>
    </source>
</evidence>
<keyword evidence="1" id="KW-1133">Transmembrane helix</keyword>
<keyword evidence="1" id="KW-0812">Transmembrane</keyword>
<name>N9CVF5_ACIJO</name>
<feature type="signal peptide" evidence="2">
    <location>
        <begin position="1"/>
        <end position="27"/>
    </location>
</feature>
<dbReference type="RefSeq" id="WP_004981543.1">
    <property type="nucleotide sequence ID" value="NZ_KB849705.1"/>
</dbReference>
<evidence type="ECO:0000256" key="2">
    <source>
        <dbReference type="SAM" id="SignalP"/>
    </source>
</evidence>
<keyword evidence="2" id="KW-0732">Signal</keyword>
<proteinExistence type="predicted"/>
<dbReference type="EMBL" id="APPZ01000007">
    <property type="protein sequence ID" value="ENV72415.1"/>
    <property type="molecule type" value="Genomic_DNA"/>
</dbReference>
<dbReference type="AlphaFoldDB" id="N9CVF5"/>
<protein>
    <recommendedName>
        <fullName evidence="5">Cyclic di-GMP-binding protein</fullName>
    </recommendedName>
</protein>
<dbReference type="Proteomes" id="UP000018444">
    <property type="component" value="Unassembled WGS sequence"/>
</dbReference>
<sequence length="607" mass="67731">MTLQIKTAPFTLMSSLLFLACSAHVHADTWKLDDFISQNIEQSTPYFFYVAKGESWQNVLFNSQFNVQGNSTIIVRYDNQLIHQQNLSGKGTLSFNLQPSQSGFHRLDISILQKPSTEAQSTENMCLESSNLYTALTQANLSYQPQRKTLQLNQLPDALFNSQLNRAEPIQALLRFDTTNFMEASMIGRLTTAWNFATPIQWKLTANTGVVPDFIISIQRSTKSLPNAQISLSQENQTPTLNIEYETESQLLMAINALLNRQYLEQLNTPTASLNGPVARPTWASLRKFESLADLGVTDFKLDNSPKNLSLIFPAVWEATDILNGQLSFRSQSGLLQGSTLQVWLNDGLAGSTSLAKLDSSPVERQFDFISADYPYTTSFNMMVSNTQLNNNYCLPNAGNALWIDTKKTKLNLPHQMKKGVITLSSTFSSTPEIAVNTPAATPIAISLAQVAKKMLLSNDPIGLNITPLTLNAPKAINIQLDAQRYQSELQKYGQTLYLPTTENGGLITVKNGNFWIYSDNNLGAENFARFWPEIQQKIPNNTTALFISAQGQITVLNQNMVEKAKPPIIEQISLQTIAIILGVLIVLIISLLIWRRNRKAHKNKEE</sequence>